<keyword evidence="3" id="KW-1185">Reference proteome</keyword>
<organism evidence="2 3">
    <name type="scientific">Thalassobacillus devorans</name>
    <dbReference type="NCBI Taxonomy" id="279813"/>
    <lineage>
        <taxon>Bacteria</taxon>
        <taxon>Bacillati</taxon>
        <taxon>Bacillota</taxon>
        <taxon>Bacilli</taxon>
        <taxon>Bacillales</taxon>
        <taxon>Bacillaceae</taxon>
        <taxon>Thalassobacillus</taxon>
    </lineage>
</organism>
<dbReference type="EMBL" id="BMCJ01000001">
    <property type="protein sequence ID" value="GGC74444.1"/>
    <property type="molecule type" value="Genomic_DNA"/>
</dbReference>
<dbReference type="Pfam" id="PF03205">
    <property type="entry name" value="MobB"/>
    <property type="match status" value="1"/>
</dbReference>
<dbReference type="Gene3D" id="3.40.50.300">
    <property type="entry name" value="P-loop containing nucleotide triphosphate hydrolases"/>
    <property type="match status" value="1"/>
</dbReference>
<evidence type="ECO:0000259" key="1">
    <source>
        <dbReference type="Pfam" id="PF03205"/>
    </source>
</evidence>
<dbReference type="InterPro" id="IPR027417">
    <property type="entry name" value="P-loop_NTPase"/>
</dbReference>
<accession>A0ABQ1NH44</accession>
<dbReference type="PANTHER" id="PTHR40072">
    <property type="entry name" value="MOLYBDOPTERIN-GUANINE DINUCLEOTIDE BIOSYNTHESIS ADAPTER PROTEIN-RELATED"/>
    <property type="match status" value="1"/>
</dbReference>
<dbReference type="InterPro" id="IPR004435">
    <property type="entry name" value="MobB_dom"/>
</dbReference>
<gene>
    <name evidence="2" type="ORF">GCM10007216_01330</name>
</gene>
<proteinExistence type="predicted"/>
<evidence type="ECO:0000313" key="2">
    <source>
        <dbReference type="EMBL" id="GGC74444.1"/>
    </source>
</evidence>
<dbReference type="InterPro" id="IPR052539">
    <property type="entry name" value="MGD_biosynthesis_adapter"/>
</dbReference>
<dbReference type="NCBIfam" id="TIGR00176">
    <property type="entry name" value="mobB"/>
    <property type="match status" value="1"/>
</dbReference>
<dbReference type="RefSeq" id="WP_062444345.1">
    <property type="nucleotide sequence ID" value="NZ_BMCJ01000001.1"/>
</dbReference>
<dbReference type="Proteomes" id="UP000619534">
    <property type="component" value="Unassembled WGS sequence"/>
</dbReference>
<name>A0ABQ1NH44_9BACI</name>
<feature type="domain" description="Molybdopterin-guanine dinucleotide biosynthesis protein B (MobB)" evidence="1">
    <location>
        <begin position="9"/>
        <end position="142"/>
    </location>
</feature>
<reference evidence="3" key="1">
    <citation type="journal article" date="2019" name="Int. J. Syst. Evol. Microbiol.">
        <title>The Global Catalogue of Microorganisms (GCM) 10K type strain sequencing project: providing services to taxonomists for standard genome sequencing and annotation.</title>
        <authorList>
            <consortium name="The Broad Institute Genomics Platform"/>
            <consortium name="The Broad Institute Genome Sequencing Center for Infectious Disease"/>
            <person name="Wu L."/>
            <person name="Ma J."/>
        </authorList>
    </citation>
    <scope>NUCLEOTIDE SEQUENCE [LARGE SCALE GENOMIC DNA]</scope>
    <source>
        <strain evidence="3">CCM 7282</strain>
    </source>
</reference>
<comment type="caution">
    <text evidence="2">The sequence shown here is derived from an EMBL/GenBank/DDBJ whole genome shotgun (WGS) entry which is preliminary data.</text>
</comment>
<evidence type="ECO:0000313" key="3">
    <source>
        <dbReference type="Proteomes" id="UP000619534"/>
    </source>
</evidence>
<dbReference type="SUPFAM" id="SSF52540">
    <property type="entry name" value="P-loop containing nucleoside triphosphate hydrolases"/>
    <property type="match status" value="1"/>
</dbReference>
<sequence>MPDKQSFPIIQVIGYKNSGKTTMMNRLIRYASDQGLRTASLKHHGHSDSLEPMHSGTDSFQHHESGAFLTGVEGGGSLQLEFGKGLEVSLRQLINIYENFSPNLLLVEGYKREVYPKILMARTNEDFELVHEIANIRAVVCWEKDMESSIDVPVFHIETIEDHLGELIYLCKEV</sequence>
<protein>
    <submittedName>
        <fullName evidence="2">Molybdopterin-guanine dinucleotide biosynthesis protein MobB</fullName>
    </submittedName>
</protein>
<dbReference type="PANTHER" id="PTHR40072:SF1">
    <property type="entry name" value="MOLYBDOPTERIN-GUANINE DINUCLEOTIDE BIOSYNTHESIS ADAPTER PROTEIN"/>
    <property type="match status" value="1"/>
</dbReference>